<feature type="region of interest" description="Disordered" evidence="1">
    <location>
        <begin position="108"/>
        <end position="127"/>
    </location>
</feature>
<evidence type="ECO:0000313" key="2">
    <source>
        <dbReference type="EMBL" id="KAF6469853.1"/>
    </source>
</evidence>
<evidence type="ECO:0000256" key="1">
    <source>
        <dbReference type="SAM" id="MobiDB-lite"/>
    </source>
</evidence>
<protein>
    <submittedName>
        <fullName evidence="2">Uncharacterized protein</fullName>
    </submittedName>
</protein>
<dbReference type="Proteomes" id="UP000550707">
    <property type="component" value="Unassembled WGS sequence"/>
</dbReference>
<keyword evidence="3" id="KW-1185">Reference proteome</keyword>
<feature type="compositionally biased region" description="Basic and acidic residues" evidence="1">
    <location>
        <begin position="72"/>
        <end position="87"/>
    </location>
</feature>
<reference evidence="2 3" key="1">
    <citation type="journal article" date="2020" name="Nature">
        <title>Six reference-quality genomes reveal evolution of bat adaptations.</title>
        <authorList>
            <person name="Jebb D."/>
            <person name="Huang Z."/>
            <person name="Pippel M."/>
            <person name="Hughes G.M."/>
            <person name="Lavrichenko K."/>
            <person name="Devanna P."/>
            <person name="Winkler S."/>
            <person name="Jermiin L.S."/>
            <person name="Skirmuntt E.C."/>
            <person name="Katzourakis A."/>
            <person name="Burkitt-Gray L."/>
            <person name="Ray D.A."/>
            <person name="Sullivan K.A.M."/>
            <person name="Roscito J.G."/>
            <person name="Kirilenko B.M."/>
            <person name="Davalos L.M."/>
            <person name="Corthals A.P."/>
            <person name="Power M.L."/>
            <person name="Jones G."/>
            <person name="Ransome R.D."/>
            <person name="Dechmann D.K.N."/>
            <person name="Locatelli A.G."/>
            <person name="Puechmaille S.J."/>
            <person name="Fedrigo O."/>
            <person name="Jarvis E.D."/>
            <person name="Hiller M."/>
            <person name="Vernes S.C."/>
            <person name="Myers E.W."/>
            <person name="Teeling E.C."/>
        </authorList>
    </citation>
    <scope>NUCLEOTIDE SEQUENCE [LARGE SCALE GENOMIC DNA]</scope>
    <source>
        <strain evidence="2">MMolMol1</strain>
        <tissue evidence="2">Muscle</tissue>
    </source>
</reference>
<organism evidence="2 3">
    <name type="scientific">Molossus molossus</name>
    <name type="common">Pallas' mastiff bat</name>
    <name type="synonym">Vespertilio molossus</name>
    <dbReference type="NCBI Taxonomy" id="27622"/>
    <lineage>
        <taxon>Eukaryota</taxon>
        <taxon>Metazoa</taxon>
        <taxon>Chordata</taxon>
        <taxon>Craniata</taxon>
        <taxon>Vertebrata</taxon>
        <taxon>Euteleostomi</taxon>
        <taxon>Mammalia</taxon>
        <taxon>Eutheria</taxon>
        <taxon>Laurasiatheria</taxon>
        <taxon>Chiroptera</taxon>
        <taxon>Yangochiroptera</taxon>
        <taxon>Molossidae</taxon>
        <taxon>Molossus</taxon>
    </lineage>
</organism>
<feature type="compositionally biased region" description="Basic and acidic residues" evidence="1">
    <location>
        <begin position="14"/>
        <end position="40"/>
    </location>
</feature>
<sequence>MLGSLGQCHAEGVSPERGDQQDEHDEGHEDPQVTEEKQVDHVGLSEVFFLSGVGGADRRRIIDVNTVDAMGKEHTATQGNEHREPQKPGHQSCASPLQLEEEAVGEIGNLHEVEETEPGRKPEATIM</sequence>
<dbReference type="InParanoid" id="A0A7J8HC54"/>
<gene>
    <name evidence="2" type="ORF">HJG59_011202</name>
</gene>
<comment type="caution">
    <text evidence="2">The sequence shown here is derived from an EMBL/GenBank/DDBJ whole genome shotgun (WGS) entry which is preliminary data.</text>
</comment>
<feature type="region of interest" description="Disordered" evidence="1">
    <location>
        <begin position="72"/>
        <end position="95"/>
    </location>
</feature>
<dbReference type="EMBL" id="JACASF010000007">
    <property type="protein sequence ID" value="KAF6469853.1"/>
    <property type="molecule type" value="Genomic_DNA"/>
</dbReference>
<feature type="region of interest" description="Disordered" evidence="1">
    <location>
        <begin position="1"/>
        <end position="41"/>
    </location>
</feature>
<name>A0A7J8HC54_MOLMO</name>
<evidence type="ECO:0000313" key="3">
    <source>
        <dbReference type="Proteomes" id="UP000550707"/>
    </source>
</evidence>
<feature type="compositionally biased region" description="Basic and acidic residues" evidence="1">
    <location>
        <begin position="109"/>
        <end position="127"/>
    </location>
</feature>
<proteinExistence type="predicted"/>
<accession>A0A7J8HC54</accession>
<dbReference type="AlphaFoldDB" id="A0A7J8HC54"/>